<evidence type="ECO:0000256" key="2">
    <source>
        <dbReference type="ARBA" id="ARBA00022771"/>
    </source>
</evidence>
<dbReference type="EMBL" id="HBKR01016543">
    <property type="protein sequence ID" value="CAE2304606.1"/>
    <property type="molecule type" value="Transcribed_RNA"/>
</dbReference>
<evidence type="ECO:0000256" key="5">
    <source>
        <dbReference type="SAM" id="MobiDB-lite"/>
    </source>
</evidence>
<dbReference type="PROSITE" id="PS50157">
    <property type="entry name" value="ZINC_FINGER_C2H2_2"/>
    <property type="match status" value="1"/>
</dbReference>
<dbReference type="InterPro" id="IPR036236">
    <property type="entry name" value="Znf_C2H2_sf"/>
</dbReference>
<dbReference type="InterPro" id="IPR013087">
    <property type="entry name" value="Znf_C2H2_type"/>
</dbReference>
<dbReference type="GO" id="GO:0008270">
    <property type="term" value="F:zinc ion binding"/>
    <property type="evidence" value="ECO:0007669"/>
    <property type="project" value="UniProtKB-KW"/>
</dbReference>
<evidence type="ECO:0000313" key="7">
    <source>
        <dbReference type="EMBL" id="CAE2304606.1"/>
    </source>
</evidence>
<keyword evidence="1" id="KW-0479">Metal-binding</keyword>
<evidence type="ECO:0000256" key="4">
    <source>
        <dbReference type="PROSITE-ProRule" id="PRU00042"/>
    </source>
</evidence>
<gene>
    <name evidence="7" type="ORF">NAES01612_LOCUS10937</name>
</gene>
<reference evidence="7" key="1">
    <citation type="submission" date="2021-01" db="EMBL/GenBank/DDBJ databases">
        <authorList>
            <person name="Corre E."/>
            <person name="Pelletier E."/>
            <person name="Niang G."/>
            <person name="Scheremetjew M."/>
            <person name="Finn R."/>
            <person name="Kale V."/>
            <person name="Holt S."/>
            <person name="Cochrane G."/>
            <person name="Meng A."/>
            <person name="Brown T."/>
            <person name="Cohen L."/>
        </authorList>
    </citation>
    <scope>NUCLEOTIDE SEQUENCE</scope>
    <source>
        <strain evidence="7">SoJaBio B1-5/56/2</strain>
    </source>
</reference>
<dbReference type="Pfam" id="PF12171">
    <property type="entry name" value="zf-C2H2_jaz"/>
    <property type="match status" value="1"/>
</dbReference>
<dbReference type="GO" id="GO:0005737">
    <property type="term" value="C:cytoplasm"/>
    <property type="evidence" value="ECO:0007669"/>
    <property type="project" value="TreeGrafter"/>
</dbReference>
<sequence length="244" mass="27775">MTDTPDGFFGVYRSVFSQLRTAEPGKSDLADFGGPNMADDDVLDFYETWLEFSTKQTFAWCDEYPEHQAANRYERRAMAAENSKIRLEKKKSFNITVRLLVKHVRTLDPRVSSALLRKKNAREEKLRATAAKREEKRRIAYANMQANLEAASESPSEEESMDHYADLLWEQRSKSQNIRESNATVNKPMEVIDALSDLKIEAVDTEAGPECVPCGKTFKTEKELAAHTKTSKHRQMVKSMGGSR</sequence>
<keyword evidence="2 4" id="KW-0863">Zinc-finger</keyword>
<organism evidence="7">
    <name type="scientific">Paramoeba aestuarina</name>
    <dbReference type="NCBI Taxonomy" id="180227"/>
    <lineage>
        <taxon>Eukaryota</taxon>
        <taxon>Amoebozoa</taxon>
        <taxon>Discosea</taxon>
        <taxon>Flabellinia</taxon>
        <taxon>Dactylopodida</taxon>
        <taxon>Paramoebidae</taxon>
        <taxon>Paramoeba</taxon>
    </lineage>
</organism>
<accession>A0A7S4NR26</accession>
<feature type="domain" description="C2H2-type" evidence="6">
    <location>
        <begin position="209"/>
        <end position="233"/>
    </location>
</feature>
<dbReference type="AlphaFoldDB" id="A0A7S4NR26"/>
<dbReference type="PANTHER" id="PTHR44029">
    <property type="entry name" value="DNAJ HOMOLOG SUBFAMILY C MEMBER 21"/>
    <property type="match status" value="1"/>
</dbReference>
<dbReference type="PROSITE" id="PS00028">
    <property type="entry name" value="ZINC_FINGER_C2H2_1"/>
    <property type="match status" value="1"/>
</dbReference>
<evidence type="ECO:0000259" key="6">
    <source>
        <dbReference type="PROSITE" id="PS50157"/>
    </source>
</evidence>
<keyword evidence="3" id="KW-0862">Zinc</keyword>
<name>A0A7S4NR26_9EUKA</name>
<dbReference type="SUPFAM" id="SSF57667">
    <property type="entry name" value="beta-beta-alpha zinc fingers"/>
    <property type="match status" value="1"/>
</dbReference>
<dbReference type="Gene3D" id="3.30.160.60">
    <property type="entry name" value="Classic Zinc Finger"/>
    <property type="match status" value="1"/>
</dbReference>
<dbReference type="InterPro" id="IPR051964">
    <property type="entry name" value="Chaperone_stress_response"/>
</dbReference>
<proteinExistence type="predicted"/>
<feature type="region of interest" description="Disordered" evidence="5">
    <location>
        <begin position="225"/>
        <end position="244"/>
    </location>
</feature>
<protein>
    <recommendedName>
        <fullName evidence="6">C2H2-type domain-containing protein</fullName>
    </recommendedName>
</protein>
<dbReference type="PANTHER" id="PTHR44029:SF1">
    <property type="entry name" value="DNAJ HOMOLOG SUBFAMILY C MEMBER 21"/>
    <property type="match status" value="1"/>
</dbReference>
<dbReference type="InterPro" id="IPR054076">
    <property type="entry name" value="ZUO1-like_ZHD"/>
</dbReference>
<dbReference type="Pfam" id="PF21884">
    <property type="entry name" value="ZUO1-like_ZHD"/>
    <property type="match status" value="1"/>
</dbReference>
<evidence type="ECO:0000256" key="1">
    <source>
        <dbReference type="ARBA" id="ARBA00022723"/>
    </source>
</evidence>
<evidence type="ECO:0000256" key="3">
    <source>
        <dbReference type="ARBA" id="ARBA00022833"/>
    </source>
</evidence>
<dbReference type="InterPro" id="IPR022755">
    <property type="entry name" value="Znf_C2H2_jaz"/>
</dbReference>